<protein>
    <submittedName>
        <fullName evidence="2">Uncharacterized protein</fullName>
    </submittedName>
</protein>
<keyword evidence="1" id="KW-0472">Membrane</keyword>
<organism evidence="2 3">
    <name type="scientific">Ruegeria atlantica</name>
    <dbReference type="NCBI Taxonomy" id="81569"/>
    <lineage>
        <taxon>Bacteria</taxon>
        <taxon>Pseudomonadati</taxon>
        <taxon>Pseudomonadota</taxon>
        <taxon>Alphaproteobacteria</taxon>
        <taxon>Rhodobacterales</taxon>
        <taxon>Roseobacteraceae</taxon>
        <taxon>Ruegeria</taxon>
    </lineage>
</organism>
<keyword evidence="1" id="KW-0812">Transmembrane</keyword>
<gene>
    <name evidence="2" type="ORF">RUM4293_00910</name>
</gene>
<dbReference type="Proteomes" id="UP000050786">
    <property type="component" value="Unassembled WGS sequence"/>
</dbReference>
<sequence>MDIWFYVGLGLLIWAIRELVFGSTYLWERFTRAENPGAYWVCVLVWLVVASAILATSPTTYYMFS</sequence>
<evidence type="ECO:0000256" key="1">
    <source>
        <dbReference type="SAM" id="Phobius"/>
    </source>
</evidence>
<reference evidence="3" key="1">
    <citation type="submission" date="2015-09" db="EMBL/GenBank/DDBJ databases">
        <authorList>
            <person name="Rodrigo-Torres L."/>
            <person name="Arahal D.R."/>
        </authorList>
    </citation>
    <scope>NUCLEOTIDE SEQUENCE [LARGE SCALE GENOMIC DNA]</scope>
    <source>
        <strain evidence="3">CECT 4293</strain>
    </source>
</reference>
<keyword evidence="1" id="KW-1133">Transmembrane helix</keyword>
<proteinExistence type="predicted"/>
<feature type="transmembrane region" description="Helical" evidence="1">
    <location>
        <begin position="6"/>
        <end position="27"/>
    </location>
</feature>
<keyword evidence="3" id="KW-1185">Reference proteome</keyword>
<evidence type="ECO:0000313" key="2">
    <source>
        <dbReference type="EMBL" id="CUH42025.1"/>
    </source>
</evidence>
<evidence type="ECO:0000313" key="3">
    <source>
        <dbReference type="Proteomes" id="UP000050786"/>
    </source>
</evidence>
<dbReference type="AlphaFoldDB" id="A0A0P1E4K7"/>
<dbReference type="EMBL" id="CYPS01000011">
    <property type="protein sequence ID" value="CUH42025.1"/>
    <property type="molecule type" value="Genomic_DNA"/>
</dbReference>
<name>A0A0P1E4K7_9RHOB</name>
<accession>A0A0P1E4K7</accession>
<feature type="transmembrane region" description="Helical" evidence="1">
    <location>
        <begin position="39"/>
        <end position="64"/>
    </location>
</feature>